<gene>
    <name evidence="2" type="ORF">WFZ85_12780</name>
</gene>
<dbReference type="RefSeq" id="WP_342696687.1">
    <property type="nucleotide sequence ID" value="NZ_JBCGDO010000019.1"/>
</dbReference>
<evidence type="ECO:0000256" key="1">
    <source>
        <dbReference type="SAM" id="SignalP"/>
    </source>
</evidence>
<proteinExistence type="predicted"/>
<name>A0ABU9N711_9FLAO</name>
<keyword evidence="1" id="KW-0732">Signal</keyword>
<keyword evidence="3" id="KW-1185">Reference proteome</keyword>
<evidence type="ECO:0000313" key="2">
    <source>
        <dbReference type="EMBL" id="MEM0543492.1"/>
    </source>
</evidence>
<dbReference type="PROSITE" id="PS51257">
    <property type="entry name" value="PROKAR_LIPOPROTEIN"/>
    <property type="match status" value="1"/>
</dbReference>
<sequence>MRAIVILTVFLTSLLLLSCDSKPTLQKYFVENSEKNNFVVLDISPSILNVDKAKLSAEQKAALASFDKMNILAFKLDEKNKETYEAESQKVAQIMKGKDYQQLMKVGSGKDAASISFVGDEDNINEFVVFAKRKENGFAVVRILGDDMNPNNIMTMLSVLREANIDTAQLAPLKDLIK</sequence>
<organism evidence="2 3">
    <name type="scientific">Flavobacterium aureirubrum</name>
    <dbReference type="NCBI Taxonomy" id="3133147"/>
    <lineage>
        <taxon>Bacteria</taxon>
        <taxon>Pseudomonadati</taxon>
        <taxon>Bacteroidota</taxon>
        <taxon>Flavobacteriia</taxon>
        <taxon>Flavobacteriales</taxon>
        <taxon>Flavobacteriaceae</taxon>
        <taxon>Flavobacterium</taxon>
    </lineage>
</organism>
<dbReference type="InterPro" id="IPR025348">
    <property type="entry name" value="DUF4252"/>
</dbReference>
<reference evidence="2 3" key="1">
    <citation type="submission" date="2024-03" db="EMBL/GenBank/DDBJ databases">
        <title>Two novel species of the genus Flavobacterium exhibiting potentially degradation of complex polysaccharides.</title>
        <authorList>
            <person name="Lian X."/>
        </authorList>
    </citation>
    <scope>NUCLEOTIDE SEQUENCE [LARGE SCALE GENOMIC DNA]</scope>
    <source>
        <strain evidence="3">j3</strain>
    </source>
</reference>
<feature type="signal peptide" evidence="1">
    <location>
        <begin position="1"/>
        <end position="18"/>
    </location>
</feature>
<dbReference type="EMBL" id="JBCGDO010000019">
    <property type="protein sequence ID" value="MEM0543492.1"/>
    <property type="molecule type" value="Genomic_DNA"/>
</dbReference>
<feature type="chain" id="PRO_5045923619" evidence="1">
    <location>
        <begin position="19"/>
        <end position="178"/>
    </location>
</feature>
<comment type="caution">
    <text evidence="2">The sequence shown here is derived from an EMBL/GenBank/DDBJ whole genome shotgun (WGS) entry which is preliminary data.</text>
</comment>
<protein>
    <submittedName>
        <fullName evidence="2">DUF4252 domain-containing protein</fullName>
    </submittedName>
</protein>
<evidence type="ECO:0000313" key="3">
    <source>
        <dbReference type="Proteomes" id="UP001460072"/>
    </source>
</evidence>
<accession>A0ABU9N711</accession>
<dbReference type="Pfam" id="PF14060">
    <property type="entry name" value="DUF4252"/>
    <property type="match status" value="1"/>
</dbReference>
<dbReference type="Proteomes" id="UP001460072">
    <property type="component" value="Unassembled WGS sequence"/>
</dbReference>